<evidence type="ECO:0000313" key="4">
    <source>
        <dbReference type="Proteomes" id="UP000076552"/>
    </source>
</evidence>
<dbReference type="PANTHER" id="PTHR46082">
    <property type="entry name" value="ATP/GTP-BINDING PROTEIN-RELATED"/>
    <property type="match status" value="1"/>
</dbReference>
<accession>A0A166NMX6</accession>
<keyword evidence="4" id="KW-1185">Reference proteome</keyword>
<dbReference type="InterPro" id="IPR035994">
    <property type="entry name" value="Nucleoside_phosphorylase_sf"/>
</dbReference>
<dbReference type="InterPro" id="IPR000845">
    <property type="entry name" value="Nucleoside_phosphorylase_d"/>
</dbReference>
<organism evidence="3 4">
    <name type="scientific">Colletotrichum tofieldiae</name>
    <dbReference type="NCBI Taxonomy" id="708197"/>
    <lineage>
        <taxon>Eukaryota</taxon>
        <taxon>Fungi</taxon>
        <taxon>Dikarya</taxon>
        <taxon>Ascomycota</taxon>
        <taxon>Pezizomycotina</taxon>
        <taxon>Sordariomycetes</taxon>
        <taxon>Hypocreomycetidae</taxon>
        <taxon>Glomerellales</taxon>
        <taxon>Glomerellaceae</taxon>
        <taxon>Colletotrichum</taxon>
        <taxon>Colletotrichum spaethianum species complex</taxon>
    </lineage>
</organism>
<feature type="compositionally biased region" description="Polar residues" evidence="1">
    <location>
        <begin position="294"/>
        <end position="310"/>
    </location>
</feature>
<protein>
    <submittedName>
        <fullName evidence="3">PFS domain-containing protein (Phosphorylase superfamily protein)</fullName>
    </submittedName>
</protein>
<feature type="domain" description="Nucleoside phosphorylase" evidence="2">
    <location>
        <begin position="333"/>
        <end position="479"/>
    </location>
</feature>
<dbReference type="AlphaFoldDB" id="A0A166NMX6"/>
<dbReference type="Proteomes" id="UP000076552">
    <property type="component" value="Unassembled WGS sequence"/>
</dbReference>
<dbReference type="InterPro" id="IPR053137">
    <property type="entry name" value="NLR-like"/>
</dbReference>
<reference evidence="3 4" key="1">
    <citation type="submission" date="2015-06" db="EMBL/GenBank/DDBJ databases">
        <title>Survival trade-offs in plant roots during colonization by closely related pathogenic and mutualistic fungi.</title>
        <authorList>
            <person name="Hacquard S."/>
            <person name="Kracher B."/>
            <person name="Hiruma K."/>
            <person name="Weinman A."/>
            <person name="Muench P."/>
            <person name="Garrido Oter R."/>
            <person name="Ver Loren van Themaat E."/>
            <person name="Dallerey J.-F."/>
            <person name="Damm U."/>
            <person name="Henrissat B."/>
            <person name="Lespinet O."/>
            <person name="Thon M."/>
            <person name="Kemen E."/>
            <person name="McHardy A.C."/>
            <person name="Schulze-Lefert P."/>
            <person name="O'Connell R.J."/>
        </authorList>
    </citation>
    <scope>NUCLEOTIDE SEQUENCE [LARGE SCALE GENOMIC DNA]</scope>
    <source>
        <strain evidence="3 4">0861</strain>
    </source>
</reference>
<name>A0A166NMX6_9PEZI</name>
<dbReference type="PANTHER" id="PTHR46082:SF6">
    <property type="entry name" value="AAA+ ATPASE DOMAIN-CONTAINING PROTEIN-RELATED"/>
    <property type="match status" value="1"/>
</dbReference>
<dbReference type="EMBL" id="LFIV01000199">
    <property type="protein sequence ID" value="KZL65857.1"/>
    <property type="molecule type" value="Genomic_DNA"/>
</dbReference>
<comment type="caution">
    <text evidence="3">The sequence shown here is derived from an EMBL/GenBank/DDBJ whole genome shotgun (WGS) entry which is preliminary data.</text>
</comment>
<gene>
    <name evidence="3" type="ORF">CT0861_09512</name>
</gene>
<dbReference type="Gene3D" id="3.40.50.1580">
    <property type="entry name" value="Nucleoside phosphorylase domain"/>
    <property type="match status" value="1"/>
</dbReference>
<dbReference type="SUPFAM" id="SSF53167">
    <property type="entry name" value="Purine and uridine phosphorylases"/>
    <property type="match status" value="1"/>
</dbReference>
<proteinExistence type="predicted"/>
<sequence>MTDHRFPDFGRPNSDTERDVWPLLDQPLLWKLLAFCRPSARLVEPSYVRERLRAFLEILKRGEALPNDGSFTQDIWENQHLEQWTTSDRSSIVFLEMFPTAHRVYQFILELLGQLERHHAVAFTLGGLPTSVADELIPNLTPELILEQLTFQALRCITLPRPLPFVLDNLQSFREAKTCEDWFCLLRKTCEEVPKISVVLDLAAIPLHFQDAIRSWPVQFQRISEELAAGPTPTFFRILFLGPRRLLAEYHGLGPVVLVGDVPESRHRSPFFQTRKRDIWRPSKGSRPPDKAHTSWSPDYLNHQNNSSKKQGPEAFDLCDNLADPYKSREHIKIALVCALPLEADAIHELFDEHWRIKGPAWSRMKSPGDTNAYSFGVIGGHSAVLVHMPGMGKGNGAMVAANCRNSFPHLKLALVVGICGGVPFYDESRQEIILGDVIVSEGLVHYDFGRRYPDKFLRRDSAESIFGRPPPELRGLINKLKSRQGRGWMQERMCLNLQALQEELGSEAEYPGSAEDQLFEGAYRHKHNDTSGCDKCSESGDDSNTICDTARNLACEELRCDKDKLVPRKRLDATIRGTEASQPAVHFGKIACADQIMKSGEDRDSIAKETGVIAFEMEGAGVWDTFPCLVIKAVCDYADSHKNKK</sequence>
<dbReference type="Pfam" id="PF01048">
    <property type="entry name" value="PNP_UDP_1"/>
    <property type="match status" value="1"/>
</dbReference>
<evidence type="ECO:0000259" key="2">
    <source>
        <dbReference type="Pfam" id="PF01048"/>
    </source>
</evidence>
<dbReference type="GO" id="GO:0009116">
    <property type="term" value="P:nucleoside metabolic process"/>
    <property type="evidence" value="ECO:0007669"/>
    <property type="project" value="InterPro"/>
</dbReference>
<feature type="region of interest" description="Disordered" evidence="1">
    <location>
        <begin position="280"/>
        <end position="312"/>
    </location>
</feature>
<evidence type="ECO:0000313" key="3">
    <source>
        <dbReference type="EMBL" id="KZL65857.1"/>
    </source>
</evidence>
<feature type="compositionally biased region" description="Basic and acidic residues" evidence="1">
    <location>
        <begin position="280"/>
        <end position="293"/>
    </location>
</feature>
<evidence type="ECO:0000256" key="1">
    <source>
        <dbReference type="SAM" id="MobiDB-lite"/>
    </source>
</evidence>
<dbReference type="STRING" id="708197.A0A166NMX6"/>
<dbReference type="GO" id="GO:0003824">
    <property type="term" value="F:catalytic activity"/>
    <property type="evidence" value="ECO:0007669"/>
    <property type="project" value="InterPro"/>
</dbReference>